<accession>A0A9W7CWF4</accession>
<organism evidence="1 2">
    <name type="scientific">Phytophthora fragariaefolia</name>
    <dbReference type="NCBI Taxonomy" id="1490495"/>
    <lineage>
        <taxon>Eukaryota</taxon>
        <taxon>Sar</taxon>
        <taxon>Stramenopiles</taxon>
        <taxon>Oomycota</taxon>
        <taxon>Peronosporomycetes</taxon>
        <taxon>Peronosporales</taxon>
        <taxon>Peronosporaceae</taxon>
        <taxon>Phytophthora</taxon>
    </lineage>
</organism>
<keyword evidence="2" id="KW-1185">Reference proteome</keyword>
<name>A0A9W7CWF4_9STRA</name>
<comment type="caution">
    <text evidence="1">The sequence shown here is derived from an EMBL/GenBank/DDBJ whole genome shotgun (WGS) entry which is preliminary data.</text>
</comment>
<evidence type="ECO:0000313" key="2">
    <source>
        <dbReference type="Proteomes" id="UP001165121"/>
    </source>
</evidence>
<proteinExistence type="predicted"/>
<sequence>MIPESVDNYNNAYVSTHHGEPRRNCCYDFSESLTGLYCYRLMHAFEKLEVGECTQEITGQCPVVTFDDGEDDPS</sequence>
<protein>
    <submittedName>
        <fullName evidence="1">Unnamed protein product</fullName>
    </submittedName>
</protein>
<gene>
    <name evidence="1" type="ORF">Pfra01_001448900</name>
</gene>
<evidence type="ECO:0000313" key="1">
    <source>
        <dbReference type="EMBL" id="GMF43176.1"/>
    </source>
</evidence>
<reference evidence="1" key="1">
    <citation type="submission" date="2023-04" db="EMBL/GenBank/DDBJ databases">
        <title>Phytophthora fragariaefolia NBRC 109709.</title>
        <authorList>
            <person name="Ichikawa N."/>
            <person name="Sato H."/>
            <person name="Tonouchi N."/>
        </authorList>
    </citation>
    <scope>NUCLEOTIDE SEQUENCE</scope>
    <source>
        <strain evidence="1">NBRC 109709</strain>
    </source>
</reference>
<dbReference type="Proteomes" id="UP001165121">
    <property type="component" value="Unassembled WGS sequence"/>
</dbReference>
<dbReference type="AlphaFoldDB" id="A0A9W7CWF4"/>
<dbReference type="EMBL" id="BSXT01001516">
    <property type="protein sequence ID" value="GMF43176.1"/>
    <property type="molecule type" value="Genomic_DNA"/>
</dbReference>